<dbReference type="CDD" id="cd10845">
    <property type="entry name" value="DSRM_RNAse_III_family"/>
    <property type="match status" value="1"/>
</dbReference>
<dbReference type="PANTHER" id="PTHR11207:SF0">
    <property type="entry name" value="RIBONUCLEASE 3"/>
    <property type="match status" value="1"/>
</dbReference>
<comment type="subcellular location">
    <subcellularLocation>
        <location evidence="2 15">Cytoplasm</location>
    </subcellularLocation>
</comment>
<evidence type="ECO:0000256" key="9">
    <source>
        <dbReference type="ARBA" id="ARBA00022722"/>
    </source>
</evidence>
<evidence type="ECO:0000256" key="12">
    <source>
        <dbReference type="ARBA" id="ARBA00022801"/>
    </source>
</evidence>
<evidence type="ECO:0000256" key="7">
    <source>
        <dbReference type="ARBA" id="ARBA00022664"/>
    </source>
</evidence>
<comment type="similarity">
    <text evidence="3">Belongs to the ribonuclease III family.</text>
</comment>
<dbReference type="NCBIfam" id="TIGR02191">
    <property type="entry name" value="RNaseIII"/>
    <property type="match status" value="1"/>
</dbReference>
<dbReference type="PANTHER" id="PTHR11207">
    <property type="entry name" value="RIBONUCLEASE III"/>
    <property type="match status" value="1"/>
</dbReference>
<dbReference type="InterPro" id="IPR014720">
    <property type="entry name" value="dsRBD_dom"/>
</dbReference>
<evidence type="ECO:0000259" key="16">
    <source>
        <dbReference type="PROSITE" id="PS50137"/>
    </source>
</evidence>
<accession>A0A2A4SRF3</accession>
<evidence type="ECO:0000256" key="2">
    <source>
        <dbReference type="ARBA" id="ARBA00004496"/>
    </source>
</evidence>
<evidence type="ECO:0000313" key="18">
    <source>
        <dbReference type="EMBL" id="PCI23976.1"/>
    </source>
</evidence>
<dbReference type="Proteomes" id="UP000218113">
    <property type="component" value="Unassembled WGS sequence"/>
</dbReference>
<dbReference type="EC" id="3.1.26.3" evidence="15"/>
<dbReference type="InterPro" id="IPR000999">
    <property type="entry name" value="RNase_III_dom"/>
</dbReference>
<dbReference type="PROSITE" id="PS00517">
    <property type="entry name" value="RNASE_3_1"/>
    <property type="match status" value="1"/>
</dbReference>
<feature type="active site" evidence="15">
    <location>
        <position position="50"/>
    </location>
</feature>
<feature type="active site" evidence="15">
    <location>
        <position position="122"/>
    </location>
</feature>
<evidence type="ECO:0000256" key="14">
    <source>
        <dbReference type="ARBA" id="ARBA00022884"/>
    </source>
</evidence>
<keyword evidence="5 15" id="KW-0963">Cytoplasm</keyword>
<dbReference type="GO" id="GO:0005737">
    <property type="term" value="C:cytoplasm"/>
    <property type="evidence" value="ECO:0007669"/>
    <property type="project" value="UniProtKB-SubCell"/>
</dbReference>
<dbReference type="Pfam" id="PF14622">
    <property type="entry name" value="Ribonucleas_3_3"/>
    <property type="match status" value="1"/>
</dbReference>
<dbReference type="HAMAP" id="MF_00104">
    <property type="entry name" value="RNase_III"/>
    <property type="match status" value="1"/>
</dbReference>
<dbReference type="InterPro" id="IPR011907">
    <property type="entry name" value="RNase_III"/>
</dbReference>
<evidence type="ECO:0000256" key="1">
    <source>
        <dbReference type="ARBA" id="ARBA00000109"/>
    </source>
</evidence>
<evidence type="ECO:0000256" key="4">
    <source>
        <dbReference type="ARBA" id="ARBA00011738"/>
    </source>
</evidence>
<dbReference type="PROSITE" id="PS50142">
    <property type="entry name" value="RNASE_3_2"/>
    <property type="match status" value="1"/>
</dbReference>
<evidence type="ECO:0000313" key="19">
    <source>
        <dbReference type="Proteomes" id="UP000218113"/>
    </source>
</evidence>
<keyword evidence="14 15" id="KW-0694">RNA-binding</keyword>
<keyword evidence="10 15" id="KW-0479">Metal-binding</keyword>
<protein>
    <recommendedName>
        <fullName evidence="15">Ribonuclease 3</fullName>
        <ecNumber evidence="15">3.1.26.3</ecNumber>
    </recommendedName>
    <alternativeName>
        <fullName evidence="15">Ribonuclease III</fullName>
        <shortName evidence="15">RNase III</shortName>
    </alternativeName>
</protein>
<dbReference type="Pfam" id="PF00035">
    <property type="entry name" value="dsrm"/>
    <property type="match status" value="1"/>
</dbReference>
<comment type="caution">
    <text evidence="18">The sequence shown here is derived from an EMBL/GenBank/DDBJ whole genome shotgun (WGS) entry which is preliminary data.</text>
</comment>
<keyword evidence="6 15" id="KW-0698">rRNA processing</keyword>
<organism evidence="18 19">
    <name type="scientific">SAR324 cluster bacterium</name>
    <dbReference type="NCBI Taxonomy" id="2024889"/>
    <lineage>
        <taxon>Bacteria</taxon>
        <taxon>Deltaproteobacteria</taxon>
        <taxon>SAR324 cluster</taxon>
    </lineage>
</organism>
<dbReference type="GO" id="GO:0006397">
    <property type="term" value="P:mRNA processing"/>
    <property type="evidence" value="ECO:0007669"/>
    <property type="project" value="UniProtKB-UniRule"/>
</dbReference>
<dbReference type="InterPro" id="IPR036389">
    <property type="entry name" value="RNase_III_sf"/>
</dbReference>
<dbReference type="SUPFAM" id="SSF54768">
    <property type="entry name" value="dsRNA-binding domain-like"/>
    <property type="match status" value="1"/>
</dbReference>
<evidence type="ECO:0000256" key="8">
    <source>
        <dbReference type="ARBA" id="ARBA00022694"/>
    </source>
</evidence>
<keyword evidence="11 15" id="KW-0255">Endonuclease</keyword>
<reference evidence="19" key="1">
    <citation type="submission" date="2017-08" db="EMBL/GenBank/DDBJ databases">
        <title>A dynamic microbial community with high functional redundancy inhabits the cold, oxic subseafloor aquifer.</title>
        <authorList>
            <person name="Tully B.J."/>
            <person name="Wheat C.G."/>
            <person name="Glazer B.T."/>
            <person name="Huber J.A."/>
        </authorList>
    </citation>
    <scope>NUCLEOTIDE SEQUENCE [LARGE SCALE GENOMIC DNA]</scope>
</reference>
<evidence type="ECO:0000256" key="11">
    <source>
        <dbReference type="ARBA" id="ARBA00022759"/>
    </source>
</evidence>
<feature type="binding site" evidence="15">
    <location>
        <position position="119"/>
    </location>
    <ligand>
        <name>Mg(2+)</name>
        <dbReference type="ChEBI" id="CHEBI:18420"/>
    </ligand>
</feature>
<evidence type="ECO:0000256" key="5">
    <source>
        <dbReference type="ARBA" id="ARBA00022490"/>
    </source>
</evidence>
<evidence type="ECO:0000256" key="3">
    <source>
        <dbReference type="ARBA" id="ARBA00010183"/>
    </source>
</evidence>
<dbReference type="GO" id="GO:0003725">
    <property type="term" value="F:double-stranded RNA binding"/>
    <property type="evidence" value="ECO:0007669"/>
    <property type="project" value="TreeGrafter"/>
</dbReference>
<dbReference type="SMART" id="SM00535">
    <property type="entry name" value="RIBOc"/>
    <property type="match status" value="1"/>
</dbReference>
<dbReference type="PROSITE" id="PS50137">
    <property type="entry name" value="DS_RBD"/>
    <property type="match status" value="1"/>
</dbReference>
<evidence type="ECO:0000256" key="13">
    <source>
        <dbReference type="ARBA" id="ARBA00022842"/>
    </source>
</evidence>
<keyword evidence="12 15" id="KW-0378">Hydrolase</keyword>
<comment type="catalytic activity">
    <reaction evidence="1 15">
        <text>Endonucleolytic cleavage to 5'-phosphomonoester.</text>
        <dbReference type="EC" id="3.1.26.3"/>
    </reaction>
</comment>
<evidence type="ECO:0000256" key="6">
    <source>
        <dbReference type="ARBA" id="ARBA00022552"/>
    </source>
</evidence>
<dbReference type="EMBL" id="NVSR01000131">
    <property type="protein sequence ID" value="PCI23976.1"/>
    <property type="molecule type" value="Genomic_DNA"/>
</dbReference>
<dbReference type="SUPFAM" id="SSF69065">
    <property type="entry name" value="RNase III domain-like"/>
    <property type="match status" value="1"/>
</dbReference>
<feature type="domain" description="RNase III" evidence="17">
    <location>
        <begin position="7"/>
        <end position="133"/>
    </location>
</feature>
<dbReference type="GO" id="GO:0046872">
    <property type="term" value="F:metal ion binding"/>
    <property type="evidence" value="ECO:0007669"/>
    <property type="project" value="UniProtKB-KW"/>
</dbReference>
<keyword evidence="13 15" id="KW-0460">Magnesium</keyword>
<proteinExistence type="inferred from homology"/>
<dbReference type="GO" id="GO:0010468">
    <property type="term" value="P:regulation of gene expression"/>
    <property type="evidence" value="ECO:0007669"/>
    <property type="project" value="TreeGrafter"/>
</dbReference>
<dbReference type="FunFam" id="1.10.1520.10:FF:000001">
    <property type="entry name" value="Ribonuclease 3"/>
    <property type="match status" value="1"/>
</dbReference>
<dbReference type="GO" id="GO:0006364">
    <property type="term" value="P:rRNA processing"/>
    <property type="evidence" value="ECO:0007669"/>
    <property type="project" value="UniProtKB-UniRule"/>
</dbReference>
<dbReference type="SMART" id="SM00358">
    <property type="entry name" value="DSRM"/>
    <property type="match status" value="1"/>
</dbReference>
<sequence length="237" mass="26899">MQVNSNFKDLEETLKYQFQNPQLLIQALTHKSYAHEHQRENNERFEFLGDAILQFVTSDYLMSRYPEHSEGMLSKFRAVLVSEKGLSVVAKKIDLGRFLLIGKGEEVTGGREKSSILSDALEAILASIFLDSKETHGVTKIAEIIHKLFDPEISNAEKTFATIDYKTDLQEFVQKNKLGELKYKIIEELGPDHDKEFVTALTINDQVFGVGRGKSKKISEQNAAIASFKQLKKENEN</sequence>
<dbReference type="AlphaFoldDB" id="A0A2A4SRF3"/>
<feature type="domain" description="DRBM" evidence="16">
    <location>
        <begin position="164"/>
        <end position="233"/>
    </location>
</feature>
<dbReference type="GO" id="GO:0019843">
    <property type="term" value="F:rRNA binding"/>
    <property type="evidence" value="ECO:0007669"/>
    <property type="project" value="UniProtKB-KW"/>
</dbReference>
<keyword evidence="15" id="KW-0699">rRNA-binding</keyword>
<dbReference type="GO" id="GO:0004525">
    <property type="term" value="F:ribonuclease III activity"/>
    <property type="evidence" value="ECO:0007669"/>
    <property type="project" value="UniProtKB-UniRule"/>
</dbReference>
<keyword evidence="7 15" id="KW-0507">mRNA processing</keyword>
<evidence type="ECO:0000256" key="10">
    <source>
        <dbReference type="ARBA" id="ARBA00022723"/>
    </source>
</evidence>
<comment type="subunit">
    <text evidence="4 15">Homodimer.</text>
</comment>
<evidence type="ECO:0000259" key="17">
    <source>
        <dbReference type="PROSITE" id="PS50142"/>
    </source>
</evidence>
<dbReference type="Gene3D" id="1.10.1520.10">
    <property type="entry name" value="Ribonuclease III domain"/>
    <property type="match status" value="1"/>
</dbReference>
<dbReference type="GO" id="GO:0008033">
    <property type="term" value="P:tRNA processing"/>
    <property type="evidence" value="ECO:0007669"/>
    <property type="project" value="UniProtKB-KW"/>
</dbReference>
<dbReference type="FunFam" id="3.30.160.20:FF:000003">
    <property type="entry name" value="Ribonuclease 3"/>
    <property type="match status" value="1"/>
</dbReference>
<evidence type="ECO:0000256" key="15">
    <source>
        <dbReference type="HAMAP-Rule" id="MF_00104"/>
    </source>
</evidence>
<keyword evidence="8 15" id="KW-0819">tRNA processing</keyword>
<dbReference type="Gene3D" id="3.30.160.20">
    <property type="match status" value="1"/>
</dbReference>
<dbReference type="CDD" id="cd00593">
    <property type="entry name" value="RIBOc"/>
    <property type="match status" value="1"/>
</dbReference>
<comment type="function">
    <text evidence="15">Digests double-stranded RNA. Involved in the processing of primary rRNA transcript to yield the immediate precursors to the large and small rRNAs (23S and 16S). Processes some mRNAs, and tRNAs when they are encoded in the rRNA operon. Processes pre-crRNA and tracrRNA of type II CRISPR loci if present in the organism.</text>
</comment>
<keyword evidence="9 15" id="KW-0540">Nuclease</keyword>
<feature type="binding site" evidence="15">
    <location>
        <position position="122"/>
    </location>
    <ligand>
        <name>Mg(2+)</name>
        <dbReference type="ChEBI" id="CHEBI:18420"/>
    </ligand>
</feature>
<comment type="cofactor">
    <cofactor evidence="15">
        <name>Mg(2+)</name>
        <dbReference type="ChEBI" id="CHEBI:18420"/>
    </cofactor>
</comment>
<name>A0A2A4SRF3_9DELT</name>
<gene>
    <name evidence="15 18" type="primary">rnc</name>
    <name evidence="18" type="ORF">COB67_12160</name>
</gene>
<feature type="binding site" evidence="15">
    <location>
        <position position="46"/>
    </location>
    <ligand>
        <name>Mg(2+)</name>
        <dbReference type="ChEBI" id="CHEBI:18420"/>
    </ligand>
</feature>
<dbReference type="GO" id="GO:0042802">
    <property type="term" value="F:identical protein binding"/>
    <property type="evidence" value="ECO:0007669"/>
    <property type="project" value="UniProtKB-ARBA"/>
</dbReference>